<dbReference type="EMBL" id="MHKI01000006">
    <property type="protein sequence ID" value="OGY87716.1"/>
    <property type="molecule type" value="Genomic_DNA"/>
</dbReference>
<dbReference type="InterPro" id="IPR045584">
    <property type="entry name" value="Pilin-like"/>
</dbReference>
<proteinExistence type="predicted"/>
<dbReference type="AlphaFoldDB" id="A0A1G2BG97"/>
<dbReference type="SUPFAM" id="SSF54523">
    <property type="entry name" value="Pili subunits"/>
    <property type="match status" value="1"/>
</dbReference>
<feature type="transmembrane region" description="Helical" evidence="1">
    <location>
        <begin position="12"/>
        <end position="32"/>
    </location>
</feature>
<evidence type="ECO:0000256" key="1">
    <source>
        <dbReference type="SAM" id="Phobius"/>
    </source>
</evidence>
<keyword evidence="1" id="KW-1133">Transmembrane helix</keyword>
<keyword evidence="1" id="KW-0472">Membrane</keyword>
<organism evidence="2 3">
    <name type="scientific">Candidatus Kerfeldbacteria bacterium RIFOXYB2_FULL_38_14</name>
    <dbReference type="NCBI Taxonomy" id="1798547"/>
    <lineage>
        <taxon>Bacteria</taxon>
        <taxon>Candidatus Kerfeldiibacteriota</taxon>
    </lineage>
</organism>
<evidence type="ECO:0000313" key="3">
    <source>
        <dbReference type="Proteomes" id="UP000176420"/>
    </source>
</evidence>
<dbReference type="Proteomes" id="UP000176420">
    <property type="component" value="Unassembled WGS sequence"/>
</dbReference>
<keyword evidence="1" id="KW-0812">Transmembrane</keyword>
<evidence type="ECO:0008006" key="4">
    <source>
        <dbReference type="Google" id="ProtNLM"/>
    </source>
</evidence>
<accession>A0A1G2BG97</accession>
<reference evidence="2 3" key="1">
    <citation type="journal article" date="2016" name="Nat. Commun.">
        <title>Thousands of microbial genomes shed light on interconnected biogeochemical processes in an aquifer system.</title>
        <authorList>
            <person name="Anantharaman K."/>
            <person name="Brown C.T."/>
            <person name="Hug L.A."/>
            <person name="Sharon I."/>
            <person name="Castelle C.J."/>
            <person name="Probst A.J."/>
            <person name="Thomas B.C."/>
            <person name="Singh A."/>
            <person name="Wilkins M.J."/>
            <person name="Karaoz U."/>
            <person name="Brodie E.L."/>
            <person name="Williams K.H."/>
            <person name="Hubbard S.S."/>
            <person name="Banfield J.F."/>
        </authorList>
    </citation>
    <scope>NUCLEOTIDE SEQUENCE [LARGE SCALE GENOMIC DNA]</scope>
</reference>
<name>A0A1G2BG97_9BACT</name>
<evidence type="ECO:0000313" key="2">
    <source>
        <dbReference type="EMBL" id="OGY87716.1"/>
    </source>
</evidence>
<dbReference type="Gene3D" id="3.30.700.10">
    <property type="entry name" value="Glycoprotein, Type 4 Pilin"/>
    <property type="match status" value="1"/>
</dbReference>
<comment type="caution">
    <text evidence="2">The sequence shown here is derived from an EMBL/GenBank/DDBJ whole genome shotgun (WGS) entry which is preliminary data.</text>
</comment>
<protein>
    <recommendedName>
        <fullName evidence="4">Prepilin-type N-terminal cleavage/methylation domain-containing protein</fullName>
    </recommendedName>
</protein>
<sequence length="181" mass="20089">MKKTHPRGFTIYELLIIVGIIGILSSIVVMRFSGTTNPIDLSNGQAVLTSDLSKIINWSQTGKIEPTTNTVPLGYGLVFFPGEKYYYLYADYDADNLYSKNSSDVLLETVDLEKGELVRNVLIQTCTPLSATGTCDFLVTYENAKMYTNGQRDDNLEIILHHEKDNANATVLVNIISGQIN</sequence>
<gene>
    <name evidence="2" type="ORF">A2319_04695</name>
</gene>